<dbReference type="RefSeq" id="WP_053774153.1">
    <property type="nucleotide sequence ID" value="NZ_CP012573.1"/>
</dbReference>
<evidence type="ECO:0008006" key="4">
    <source>
        <dbReference type="Google" id="ProtNLM"/>
    </source>
</evidence>
<dbReference type="KEGG" id="ccap:AES38_05685"/>
<dbReference type="AlphaFoldDB" id="A0AAE6XQI2"/>
<keyword evidence="3" id="KW-1185">Reference proteome</keyword>
<organism evidence="2 3">
    <name type="scientific">Clavibacter capsici</name>
    <dbReference type="NCBI Taxonomy" id="1874630"/>
    <lineage>
        <taxon>Bacteria</taxon>
        <taxon>Bacillati</taxon>
        <taxon>Actinomycetota</taxon>
        <taxon>Actinomycetes</taxon>
        <taxon>Micrococcales</taxon>
        <taxon>Microbacteriaceae</taxon>
        <taxon>Clavibacter</taxon>
    </lineage>
</organism>
<feature type="chain" id="PRO_5042178864" description="Integral membrane protein" evidence="1">
    <location>
        <begin position="29"/>
        <end position="216"/>
    </location>
</feature>
<sequence length="216" mass="21416">MKVNRRLIAMAASLAVVAGTLVASPAVAATQPGPERHHAPPLTAAQIASGEAAAAKIRGLRDTITTVHGTVHFDADVAIERGALPLTVRQVAVGIVAGGGTVSGITVDDDEVAAVARIILDSNCVGETDYSTQWFGHQLKLNSCDANRLIGALAAGAGIATVAAIITSETGVGGIAGALIAGLLAIGGGALAFCAADGNGLIVDQGWNGVPWCAGQ</sequence>
<accession>A0AAE6XQI2</accession>
<feature type="signal peptide" evidence="1">
    <location>
        <begin position="1"/>
        <end position="28"/>
    </location>
</feature>
<gene>
    <name evidence="2" type="ORF">GW570_05690</name>
</gene>
<name>A0AAE6XQI2_9MICO</name>
<proteinExistence type="predicted"/>
<dbReference type="EMBL" id="CP048049">
    <property type="protein sequence ID" value="QIS44615.1"/>
    <property type="molecule type" value="Genomic_DNA"/>
</dbReference>
<evidence type="ECO:0000313" key="2">
    <source>
        <dbReference type="EMBL" id="QIS44615.1"/>
    </source>
</evidence>
<reference evidence="2 3" key="1">
    <citation type="journal article" date="2020" name="Mol. Plant Pathol.">
        <title>Plasmid composition and the chpG gene determine the virulence level of Clavibacter capsici natural isolates in pepper.</title>
        <authorList>
            <person name="Hwang I.S."/>
            <person name="Lee H.M."/>
            <person name="Oh E.J."/>
            <person name="Lee S."/>
            <person name="Heu S."/>
            <person name="Oh C.S."/>
        </authorList>
    </citation>
    <scope>NUCLEOTIDE SEQUENCE [LARGE SCALE GENOMIC DNA]</scope>
    <source>
        <strain evidence="2 3">1101</strain>
    </source>
</reference>
<protein>
    <recommendedName>
        <fullName evidence="4">Integral membrane protein</fullName>
    </recommendedName>
</protein>
<keyword evidence="1" id="KW-0732">Signal</keyword>
<dbReference type="Proteomes" id="UP000503164">
    <property type="component" value="Chromosome"/>
</dbReference>
<evidence type="ECO:0000313" key="3">
    <source>
        <dbReference type="Proteomes" id="UP000503164"/>
    </source>
</evidence>
<evidence type="ECO:0000256" key="1">
    <source>
        <dbReference type="SAM" id="SignalP"/>
    </source>
</evidence>